<dbReference type="Gene3D" id="3.90.79.10">
    <property type="entry name" value="Nucleoside Triphosphate Pyrophosphohydrolase"/>
    <property type="match status" value="1"/>
</dbReference>
<dbReference type="GO" id="GO:0005829">
    <property type="term" value="C:cytosol"/>
    <property type="evidence" value="ECO:0007669"/>
    <property type="project" value="TreeGrafter"/>
</dbReference>
<dbReference type="GO" id="GO:0019693">
    <property type="term" value="P:ribose phosphate metabolic process"/>
    <property type="evidence" value="ECO:0007669"/>
    <property type="project" value="TreeGrafter"/>
</dbReference>
<gene>
    <name evidence="4" type="ORF">METZ01_LOCUS59820</name>
</gene>
<sequence>MENFDLDRIIDSKKIYQGSIINVKIDNVLLKTGIKASREVVEHRPAVAIVPVDSENNVLLVRQYRHPAKSDLLEVPAGMIEIGEEPEMAAIRELQEEVGYTSRNLRLLFGFWTSPGFTDEYIYGYLAQDLVERRLPRDFDEDISVEKIPIKRIQKLIRLGEIQDAKSIALLMTLETTM</sequence>
<reference evidence="4" key="1">
    <citation type="submission" date="2018-05" db="EMBL/GenBank/DDBJ databases">
        <authorList>
            <person name="Lanie J.A."/>
            <person name="Ng W.-L."/>
            <person name="Kazmierczak K.M."/>
            <person name="Andrzejewski T.M."/>
            <person name="Davidsen T.M."/>
            <person name="Wayne K.J."/>
            <person name="Tettelin H."/>
            <person name="Glass J.I."/>
            <person name="Rusch D."/>
            <person name="Podicherti R."/>
            <person name="Tsui H.-C.T."/>
            <person name="Winkler M.E."/>
        </authorList>
    </citation>
    <scope>NUCLEOTIDE SEQUENCE</scope>
</reference>
<dbReference type="PRINTS" id="PR00502">
    <property type="entry name" value="NUDIXFAMILY"/>
</dbReference>
<comment type="cofactor">
    <cofactor evidence="1">
        <name>Mg(2+)</name>
        <dbReference type="ChEBI" id="CHEBI:18420"/>
    </cofactor>
</comment>
<dbReference type="PROSITE" id="PS00893">
    <property type="entry name" value="NUDIX_BOX"/>
    <property type="match status" value="1"/>
</dbReference>
<dbReference type="GO" id="GO:0016462">
    <property type="term" value="F:pyrophosphatase activity"/>
    <property type="evidence" value="ECO:0007669"/>
    <property type="project" value="UniProtKB-ARBA"/>
</dbReference>
<dbReference type="CDD" id="cd03424">
    <property type="entry name" value="NUDIX_ADPRase_Nudt5_UGPPase_Nudt14"/>
    <property type="match status" value="1"/>
</dbReference>
<name>A0A381SSI8_9ZZZZ</name>
<dbReference type="Pfam" id="PF00293">
    <property type="entry name" value="NUDIX"/>
    <property type="match status" value="1"/>
</dbReference>
<feature type="domain" description="Nudix hydrolase" evidence="3">
    <location>
        <begin position="42"/>
        <end position="170"/>
    </location>
</feature>
<dbReference type="PANTHER" id="PTHR11839">
    <property type="entry name" value="UDP/ADP-SUGAR PYROPHOSPHATASE"/>
    <property type="match status" value="1"/>
</dbReference>
<dbReference type="PANTHER" id="PTHR11839:SF18">
    <property type="entry name" value="NUDIX HYDROLASE DOMAIN-CONTAINING PROTEIN"/>
    <property type="match status" value="1"/>
</dbReference>
<dbReference type="InterPro" id="IPR020476">
    <property type="entry name" value="Nudix_hydrolase"/>
</dbReference>
<dbReference type="PROSITE" id="PS51462">
    <property type="entry name" value="NUDIX"/>
    <property type="match status" value="1"/>
</dbReference>
<protein>
    <recommendedName>
        <fullName evidence="3">Nudix hydrolase domain-containing protein</fullName>
    </recommendedName>
</protein>
<dbReference type="InterPro" id="IPR020084">
    <property type="entry name" value="NUDIX_hydrolase_CS"/>
</dbReference>
<dbReference type="GO" id="GO:0006753">
    <property type="term" value="P:nucleoside phosphate metabolic process"/>
    <property type="evidence" value="ECO:0007669"/>
    <property type="project" value="TreeGrafter"/>
</dbReference>
<evidence type="ECO:0000259" key="3">
    <source>
        <dbReference type="PROSITE" id="PS51462"/>
    </source>
</evidence>
<accession>A0A381SSI8</accession>
<dbReference type="EMBL" id="UINC01003511">
    <property type="protein sequence ID" value="SVA06966.1"/>
    <property type="molecule type" value="Genomic_DNA"/>
</dbReference>
<dbReference type="InterPro" id="IPR000086">
    <property type="entry name" value="NUDIX_hydrolase_dom"/>
</dbReference>
<evidence type="ECO:0000313" key="4">
    <source>
        <dbReference type="EMBL" id="SVA06966.1"/>
    </source>
</evidence>
<keyword evidence="2" id="KW-0378">Hydrolase</keyword>
<dbReference type="FunFam" id="3.90.79.10:FF:000024">
    <property type="entry name" value="ADP-ribose pyrophosphatase"/>
    <property type="match status" value="1"/>
</dbReference>
<organism evidence="4">
    <name type="scientific">marine metagenome</name>
    <dbReference type="NCBI Taxonomy" id="408172"/>
    <lineage>
        <taxon>unclassified sequences</taxon>
        <taxon>metagenomes</taxon>
        <taxon>ecological metagenomes</taxon>
    </lineage>
</organism>
<dbReference type="InterPro" id="IPR015797">
    <property type="entry name" value="NUDIX_hydrolase-like_dom_sf"/>
</dbReference>
<dbReference type="SUPFAM" id="SSF55811">
    <property type="entry name" value="Nudix"/>
    <property type="match status" value="1"/>
</dbReference>
<proteinExistence type="predicted"/>
<dbReference type="AlphaFoldDB" id="A0A381SSI8"/>
<evidence type="ECO:0000256" key="1">
    <source>
        <dbReference type="ARBA" id="ARBA00001946"/>
    </source>
</evidence>
<evidence type="ECO:0000256" key="2">
    <source>
        <dbReference type="ARBA" id="ARBA00022801"/>
    </source>
</evidence>